<dbReference type="Pfam" id="PF22560">
    <property type="entry name" value="GMT-wHTH"/>
    <property type="match status" value="1"/>
</dbReference>
<gene>
    <name evidence="2" type="primary">tcmP</name>
    <name evidence="2" type="ORF">FOM92_10555</name>
</gene>
<dbReference type="AlphaFoldDB" id="A0A553WAB1"/>
<dbReference type="NCBIfam" id="TIGR04474">
    <property type="entry name" value="tcm_partner"/>
    <property type="match status" value="1"/>
</dbReference>
<evidence type="ECO:0000313" key="2">
    <source>
        <dbReference type="EMBL" id="TSB01616.1"/>
    </source>
</evidence>
<dbReference type="OrthoDB" id="275124at2"/>
<keyword evidence="3" id="KW-1185">Reference proteome</keyword>
<evidence type="ECO:0000259" key="1">
    <source>
        <dbReference type="Pfam" id="PF22560"/>
    </source>
</evidence>
<organism evidence="2 3">
    <name type="scientific">Sphingorhabdus contaminans</name>
    <dbReference type="NCBI Taxonomy" id="1343899"/>
    <lineage>
        <taxon>Bacteria</taxon>
        <taxon>Pseudomonadati</taxon>
        <taxon>Pseudomonadota</taxon>
        <taxon>Alphaproteobacteria</taxon>
        <taxon>Sphingomonadales</taxon>
        <taxon>Sphingomonadaceae</taxon>
        <taxon>Sphingorhabdus</taxon>
    </lineage>
</organism>
<dbReference type="InterPro" id="IPR054339">
    <property type="entry name" value="GMT_wHTH"/>
</dbReference>
<dbReference type="Proteomes" id="UP000320160">
    <property type="component" value="Unassembled WGS sequence"/>
</dbReference>
<name>A0A553WAB1_9SPHN</name>
<comment type="caution">
    <text evidence="2">The sequence shown here is derived from an EMBL/GenBank/DDBJ whole genome shotgun (WGS) entry which is preliminary data.</text>
</comment>
<dbReference type="EMBL" id="VKKU01000002">
    <property type="protein sequence ID" value="TSB01616.1"/>
    <property type="molecule type" value="Genomic_DNA"/>
</dbReference>
<proteinExistence type="predicted"/>
<dbReference type="InterPro" id="IPR031009">
    <property type="entry name" value="Tcm_partner"/>
</dbReference>
<reference evidence="2 3" key="1">
    <citation type="submission" date="2019-07" db="EMBL/GenBank/DDBJ databases">
        <authorList>
            <person name="Park M."/>
        </authorList>
    </citation>
    <scope>NUCLEOTIDE SEQUENCE [LARGE SCALE GENOMIC DNA]</scope>
    <source>
        <strain evidence="2 3">KCTC32445</strain>
    </source>
</reference>
<protein>
    <submittedName>
        <fullName evidence="2">Three-Cys-motif partner protein TcmP</fullName>
    </submittedName>
</protein>
<accession>A0A553WAB1</accession>
<sequence>MPEKEYKWVEGATLDDHSKRKHKILREYFSNYLTVRCQIPQMNRFRLAVVDGFAGGGRYKCGAAGSPLIFAEELKRSLEAVNLKRSVQGLGQIDMECLLIVNDFSRDAIETLKANLAPIQAEIKSEVPKLHLRVEYLNDAFETAYSTIHQLLTDGSYHNVIFNLDQCGHSKVNHSTLTQIMRSYRSVEIFYTFMITSLLTYLQANDPKKLAAQLRPFEISVEEIQTQTIGMNKQQWLGAAERIVFESFNGCAKYVSPFSINNPEGWRYWLIHLANSHRARQVYNDLLHNNSSEQAHFGRSGLNMLSYDPRHDSGALYLFDISGRASALDRLMTDIPRLVSEFGNVVPVGEFYEGIYNATPAHSEDIHRAIIDNPDLEVVTPTGGERRSVKTISVGDIIQLKRQTSFFPVFFDKQF</sequence>
<dbReference type="RefSeq" id="WP_143776834.1">
    <property type="nucleotide sequence ID" value="NZ_VKKU01000002.1"/>
</dbReference>
<evidence type="ECO:0000313" key="3">
    <source>
        <dbReference type="Proteomes" id="UP000320160"/>
    </source>
</evidence>
<feature type="domain" description="GMT-like wHTH" evidence="1">
    <location>
        <begin position="307"/>
        <end position="383"/>
    </location>
</feature>